<dbReference type="EMBL" id="VTPC01002091">
    <property type="protein sequence ID" value="KAF2900611.1"/>
    <property type="molecule type" value="Genomic_DNA"/>
</dbReference>
<evidence type="ECO:0000313" key="3">
    <source>
        <dbReference type="Proteomes" id="UP000801492"/>
    </source>
</evidence>
<name>A0A8K0DAU3_IGNLU</name>
<sequence>MKLGLEIQFDAVNVGTELCTRNVPKDVSFSFDNMFNIKPIIQFEVKIVQGMAASTTTTPAPRHRRSHSAGEVWLNIM</sequence>
<gene>
    <name evidence="2" type="ORF">ILUMI_05580</name>
</gene>
<protein>
    <submittedName>
        <fullName evidence="2">Uncharacterized protein</fullName>
    </submittedName>
</protein>
<comment type="caution">
    <text evidence="2">The sequence shown here is derived from an EMBL/GenBank/DDBJ whole genome shotgun (WGS) entry which is preliminary data.</text>
</comment>
<dbReference type="Proteomes" id="UP000801492">
    <property type="component" value="Unassembled WGS sequence"/>
</dbReference>
<accession>A0A8K0DAU3</accession>
<evidence type="ECO:0000313" key="2">
    <source>
        <dbReference type="EMBL" id="KAF2900611.1"/>
    </source>
</evidence>
<feature type="region of interest" description="Disordered" evidence="1">
    <location>
        <begin position="55"/>
        <end position="77"/>
    </location>
</feature>
<keyword evidence="3" id="KW-1185">Reference proteome</keyword>
<reference evidence="2" key="1">
    <citation type="submission" date="2019-08" db="EMBL/GenBank/DDBJ databases">
        <title>The genome of the North American firefly Photinus pyralis.</title>
        <authorList>
            <consortium name="Photinus pyralis genome working group"/>
            <person name="Fallon T.R."/>
            <person name="Sander Lower S.E."/>
            <person name="Weng J.-K."/>
        </authorList>
    </citation>
    <scope>NUCLEOTIDE SEQUENCE</scope>
    <source>
        <strain evidence="2">TRF0915ILg1</strain>
        <tissue evidence="2">Whole body</tissue>
    </source>
</reference>
<organism evidence="2 3">
    <name type="scientific">Ignelater luminosus</name>
    <name type="common">Cucubano</name>
    <name type="synonym">Pyrophorus luminosus</name>
    <dbReference type="NCBI Taxonomy" id="2038154"/>
    <lineage>
        <taxon>Eukaryota</taxon>
        <taxon>Metazoa</taxon>
        <taxon>Ecdysozoa</taxon>
        <taxon>Arthropoda</taxon>
        <taxon>Hexapoda</taxon>
        <taxon>Insecta</taxon>
        <taxon>Pterygota</taxon>
        <taxon>Neoptera</taxon>
        <taxon>Endopterygota</taxon>
        <taxon>Coleoptera</taxon>
        <taxon>Polyphaga</taxon>
        <taxon>Elateriformia</taxon>
        <taxon>Elateroidea</taxon>
        <taxon>Elateridae</taxon>
        <taxon>Agrypninae</taxon>
        <taxon>Pyrophorini</taxon>
        <taxon>Ignelater</taxon>
    </lineage>
</organism>
<evidence type="ECO:0000256" key="1">
    <source>
        <dbReference type="SAM" id="MobiDB-lite"/>
    </source>
</evidence>
<dbReference type="AlphaFoldDB" id="A0A8K0DAU3"/>
<proteinExistence type="predicted"/>